<feature type="region of interest" description="Disordered" evidence="2">
    <location>
        <begin position="27"/>
        <end position="46"/>
    </location>
</feature>
<keyword evidence="1" id="KW-0175">Coiled coil</keyword>
<evidence type="ECO:0000256" key="2">
    <source>
        <dbReference type="SAM" id="MobiDB-lite"/>
    </source>
</evidence>
<feature type="compositionally biased region" description="Polar residues" evidence="2">
    <location>
        <begin position="30"/>
        <end position="43"/>
    </location>
</feature>
<reference evidence="3 4" key="1">
    <citation type="journal article" date="2020" name="Fungal Divers.">
        <title>Resolving the Mortierellaceae phylogeny through synthesis of multi-gene phylogenetics and phylogenomics.</title>
        <authorList>
            <person name="Vandepol N."/>
            <person name="Liber J."/>
            <person name="Desiro A."/>
            <person name="Na H."/>
            <person name="Kennedy M."/>
            <person name="Barry K."/>
            <person name="Grigoriev I.V."/>
            <person name="Miller A.N."/>
            <person name="O'Donnell K."/>
            <person name="Stajich J.E."/>
            <person name="Bonito G."/>
        </authorList>
    </citation>
    <scope>NUCLEOTIDE SEQUENCE [LARGE SCALE GENOMIC DNA]</scope>
    <source>
        <strain evidence="3 4">AD045</strain>
    </source>
</reference>
<feature type="region of interest" description="Disordered" evidence="2">
    <location>
        <begin position="164"/>
        <end position="228"/>
    </location>
</feature>
<dbReference type="PANTHER" id="PTHR33324:SF2">
    <property type="entry name" value="MYB_SANT-LIKE DNA-BINDING DOMAIN-CONTAINING PROTEIN"/>
    <property type="match status" value="1"/>
</dbReference>
<keyword evidence="4" id="KW-1185">Reference proteome</keyword>
<evidence type="ECO:0000313" key="4">
    <source>
        <dbReference type="Proteomes" id="UP001194696"/>
    </source>
</evidence>
<accession>A0ABQ7JSL1</accession>
<gene>
    <name evidence="3" type="ORF">BGZ96_011447</name>
</gene>
<sequence length="345" mass="38884">MAKHSSGGYPTQLVPLAIIPATRSAMLSHKASSTTPGPQSDATSDGYPGTLRASSFWVQEGMDTFFDWITNPHNHERLYQKTPVSGQKPKDVRQEIAGVVNSKHNTKWTELQVKSKIAYVRAKYREATMLNSTGQGAQVNAKQLEVCPEFTRLYKVYGESLAATMNPTPPKQSVHFGNGRAASEIADDESSNLESQEVSSDTDSNTDSRGEPPNVDPPNKRRRGNGTSSLDVLMTSTKIVQQLLDHYQLTYVQSRTELRQLEQAVEIRERELMEKSLGLMENSNRLAEEARVRLRQELRAEMVEFKKELAEERAELKREKAEFSVERDQLKMENAALRKELEVRT</sequence>
<feature type="coiled-coil region" evidence="1">
    <location>
        <begin position="244"/>
        <end position="340"/>
    </location>
</feature>
<evidence type="ECO:0000256" key="1">
    <source>
        <dbReference type="SAM" id="Coils"/>
    </source>
</evidence>
<dbReference type="PANTHER" id="PTHR33324">
    <property type="entry name" value="EXPRESSED PROTEIN"/>
    <property type="match status" value="1"/>
</dbReference>
<evidence type="ECO:0000313" key="3">
    <source>
        <dbReference type="EMBL" id="KAG0284190.1"/>
    </source>
</evidence>
<organism evidence="3 4">
    <name type="scientific">Linnemannia gamsii</name>
    <dbReference type="NCBI Taxonomy" id="64522"/>
    <lineage>
        <taxon>Eukaryota</taxon>
        <taxon>Fungi</taxon>
        <taxon>Fungi incertae sedis</taxon>
        <taxon>Mucoromycota</taxon>
        <taxon>Mortierellomycotina</taxon>
        <taxon>Mortierellomycetes</taxon>
        <taxon>Mortierellales</taxon>
        <taxon>Mortierellaceae</taxon>
        <taxon>Linnemannia</taxon>
    </lineage>
</organism>
<feature type="non-terminal residue" evidence="3">
    <location>
        <position position="345"/>
    </location>
</feature>
<proteinExistence type="predicted"/>
<feature type="compositionally biased region" description="Polar residues" evidence="2">
    <location>
        <begin position="192"/>
        <end position="207"/>
    </location>
</feature>
<dbReference type="Proteomes" id="UP001194696">
    <property type="component" value="Unassembled WGS sequence"/>
</dbReference>
<dbReference type="EMBL" id="JAAAIM010000803">
    <property type="protein sequence ID" value="KAG0284190.1"/>
    <property type="molecule type" value="Genomic_DNA"/>
</dbReference>
<comment type="caution">
    <text evidence="3">The sequence shown here is derived from an EMBL/GenBank/DDBJ whole genome shotgun (WGS) entry which is preliminary data.</text>
</comment>
<name>A0ABQ7JSL1_9FUNG</name>
<protein>
    <submittedName>
        <fullName evidence="3">Uncharacterized protein</fullName>
    </submittedName>
</protein>